<dbReference type="OrthoDB" id="4554729at2"/>
<keyword evidence="2" id="KW-1185">Reference proteome</keyword>
<evidence type="ECO:0000313" key="2">
    <source>
        <dbReference type="Proteomes" id="UP000252707"/>
    </source>
</evidence>
<dbReference type="EMBL" id="QPJY01000008">
    <property type="protein sequence ID" value="RCX28020.1"/>
    <property type="molecule type" value="Genomic_DNA"/>
</dbReference>
<protein>
    <submittedName>
        <fullName evidence="1">Uncharacterized protein DUF932</fullName>
    </submittedName>
</protein>
<proteinExistence type="predicted"/>
<reference evidence="1 2" key="1">
    <citation type="submission" date="2018-07" db="EMBL/GenBank/DDBJ databases">
        <title>Genomic Encyclopedia of Type Strains, Phase IV (KMG-IV): sequencing the most valuable type-strain genomes for metagenomic binning, comparative biology and taxonomic classification.</title>
        <authorList>
            <person name="Goeker M."/>
        </authorList>
    </citation>
    <scope>NUCLEOTIDE SEQUENCE [LARGE SCALE GENOMIC DNA]</scope>
    <source>
        <strain evidence="1 2">DSM 26407</strain>
    </source>
</reference>
<dbReference type="AlphaFoldDB" id="A0A369C232"/>
<name>A0A369C232_9GAMM</name>
<organism evidence="1 2">
    <name type="scientific">Thioalbus denitrificans</name>
    <dbReference type="NCBI Taxonomy" id="547122"/>
    <lineage>
        <taxon>Bacteria</taxon>
        <taxon>Pseudomonadati</taxon>
        <taxon>Pseudomonadota</taxon>
        <taxon>Gammaproteobacteria</taxon>
        <taxon>Chromatiales</taxon>
        <taxon>Ectothiorhodospiraceae</taxon>
        <taxon>Thioalbus</taxon>
    </lineage>
</organism>
<sequence>MSMIALSNDRLMRVAPSIFAEAPHHEVSGRYGFVPTIQVIEAFRQQGWFPVRAQQTRVRDLEREAFTRHLVRFRQSDQPIQVGDSVAELVLTNSHDRSSAYQLDAGLFRLVCSNGMVCPIGEFGGIRVRHGKNVVDDIIEGSYELIEEVPRIAASVDQFRSTRLDEREEALFAEAALEVRYGEGWSQTSPVRPVHLLEARRADDVGADLWSAYNRVQENLLKGGIRGRSRSGRRMRTRAVNSVTEDVRLNRALWRLAERFAQLKAS</sequence>
<dbReference type="Pfam" id="PF06067">
    <property type="entry name" value="DUF932"/>
    <property type="match status" value="1"/>
</dbReference>
<gene>
    <name evidence="1" type="ORF">DFQ59_10848</name>
</gene>
<dbReference type="InterPro" id="IPR026325">
    <property type="entry name" value="DUF932"/>
</dbReference>
<dbReference type="RefSeq" id="WP_114280444.1">
    <property type="nucleotide sequence ID" value="NZ_QPJY01000008.1"/>
</dbReference>
<evidence type="ECO:0000313" key="1">
    <source>
        <dbReference type="EMBL" id="RCX28020.1"/>
    </source>
</evidence>
<dbReference type="Proteomes" id="UP000252707">
    <property type="component" value="Unassembled WGS sequence"/>
</dbReference>
<accession>A0A369C232</accession>
<comment type="caution">
    <text evidence="1">The sequence shown here is derived from an EMBL/GenBank/DDBJ whole genome shotgun (WGS) entry which is preliminary data.</text>
</comment>